<dbReference type="RefSeq" id="WP_188729043.1">
    <property type="nucleotide sequence ID" value="NZ_BMKV01000002.1"/>
</dbReference>
<keyword evidence="2" id="KW-0964">Secreted</keyword>
<feature type="domain" description="Pectate lyase" evidence="4">
    <location>
        <begin position="109"/>
        <end position="353"/>
    </location>
</feature>
<keyword evidence="3" id="KW-0732">Signal</keyword>
<sequence length="428" mass="45543">MISTPLAIVMATGLALTASVPAPTQHDGKAVPVSTDLGRQVLAAGDGWASADGGTTGGATAAPEDVHEVATRDEFAAAVAGNDPKIVYVKQHIDANTAPDGTPIACEDYAVDGYSLDAYLAAFDPAHWAGQASGPLEDARKASSANQREQIRINVGANTTIVGVGDVQLTGFTLNIDRVDNVIVRNLRLSDAYDCFPGWNGDTWKTEWDNVVVSGSTHVWLDHLSLDDGGTVDAEQPEHFGEPFLRHDGLLDVVRQSDLVTISWSRMLGHDKSLLWGNGDGATADRGRLRVTLHHNDLVDLEQRAPRVRFGQAHVYNNVYRVTNPDHYQYSWGVGVESSIIARSNTFELAPGIPPSQIIRDFGGTGIDEEGTWVNGRQVSVLNAYNSANPGASLAPQVAGIAGPHLPIEPAPSAQKRVERGAGAGMLN</sequence>
<dbReference type="SMART" id="SM00656">
    <property type="entry name" value="Amb_all"/>
    <property type="match status" value="1"/>
</dbReference>
<comment type="subcellular location">
    <subcellularLocation>
        <location evidence="2">Secreted</location>
    </subcellularLocation>
</comment>
<comment type="caution">
    <text evidence="5">The sequence shown here is derived from an EMBL/GenBank/DDBJ whole genome shotgun (WGS) entry which is preliminary data.</text>
</comment>
<dbReference type="InterPro" id="IPR011050">
    <property type="entry name" value="Pectin_lyase_fold/virulence"/>
</dbReference>
<evidence type="ECO:0000259" key="4">
    <source>
        <dbReference type="SMART" id="SM00656"/>
    </source>
</evidence>
<dbReference type="Pfam" id="PF00544">
    <property type="entry name" value="Pectate_lyase_4"/>
    <property type="match status" value="2"/>
</dbReference>
<dbReference type="GO" id="GO:0016829">
    <property type="term" value="F:lyase activity"/>
    <property type="evidence" value="ECO:0007669"/>
    <property type="project" value="UniProtKB-KW"/>
</dbReference>
<dbReference type="Gene3D" id="2.160.20.10">
    <property type="entry name" value="Single-stranded right-handed beta-helix, Pectin lyase-like"/>
    <property type="match status" value="1"/>
</dbReference>
<dbReference type="EMBL" id="BMKV01000002">
    <property type="protein sequence ID" value="GGI79060.1"/>
    <property type="molecule type" value="Genomic_DNA"/>
</dbReference>
<keyword evidence="1 2" id="KW-0456">Lyase</keyword>
<dbReference type="PANTHER" id="PTHR31683">
    <property type="entry name" value="PECTATE LYASE 18-RELATED"/>
    <property type="match status" value="1"/>
</dbReference>
<reference evidence="6" key="1">
    <citation type="journal article" date="2019" name="Int. J. Syst. Evol. Microbiol.">
        <title>The Global Catalogue of Microorganisms (GCM) 10K type strain sequencing project: providing services to taxonomists for standard genome sequencing and annotation.</title>
        <authorList>
            <consortium name="The Broad Institute Genomics Platform"/>
            <consortium name="The Broad Institute Genome Sequencing Center for Infectious Disease"/>
            <person name="Wu L."/>
            <person name="Ma J."/>
        </authorList>
    </citation>
    <scope>NUCLEOTIDE SEQUENCE [LARGE SCALE GENOMIC DNA]</scope>
    <source>
        <strain evidence="6">CGMCC 1.3601</strain>
    </source>
</reference>
<keyword evidence="2" id="KW-0624">Polysaccharide degradation</keyword>
<keyword evidence="6" id="KW-1185">Reference proteome</keyword>
<dbReference type="SUPFAM" id="SSF51126">
    <property type="entry name" value="Pectin lyase-like"/>
    <property type="match status" value="1"/>
</dbReference>
<protein>
    <submittedName>
        <fullName evidence="5">Pectate lyase</fullName>
    </submittedName>
</protein>
<evidence type="ECO:0000256" key="1">
    <source>
        <dbReference type="ARBA" id="ARBA00023239"/>
    </source>
</evidence>
<evidence type="ECO:0000256" key="3">
    <source>
        <dbReference type="SAM" id="SignalP"/>
    </source>
</evidence>
<proteinExistence type="inferred from homology"/>
<dbReference type="InterPro" id="IPR012334">
    <property type="entry name" value="Pectin_lyas_fold"/>
</dbReference>
<dbReference type="PANTHER" id="PTHR31683:SF18">
    <property type="entry name" value="PECTATE LYASE 21-RELATED"/>
    <property type="match status" value="1"/>
</dbReference>
<feature type="chain" id="PRO_5047163643" evidence="3">
    <location>
        <begin position="23"/>
        <end position="428"/>
    </location>
</feature>
<keyword evidence="2" id="KW-0119">Carbohydrate metabolism</keyword>
<dbReference type="InterPro" id="IPR045032">
    <property type="entry name" value="PEL"/>
</dbReference>
<feature type="signal peptide" evidence="3">
    <location>
        <begin position="1"/>
        <end position="22"/>
    </location>
</feature>
<dbReference type="Proteomes" id="UP000658754">
    <property type="component" value="Unassembled WGS sequence"/>
</dbReference>
<comment type="similarity">
    <text evidence="2">Belongs to the polysaccharide lyase 1 family.</text>
</comment>
<accession>A0ABQ2CD04</accession>
<gene>
    <name evidence="5" type="primary">pel</name>
    <name evidence="5" type="ORF">GCM10007175_15380</name>
</gene>
<name>A0ABQ2CD04_9MICC</name>
<organism evidence="5 6">
    <name type="scientific">Pseudarthrobacter scleromae</name>
    <dbReference type="NCBI Taxonomy" id="158897"/>
    <lineage>
        <taxon>Bacteria</taxon>
        <taxon>Bacillati</taxon>
        <taxon>Actinomycetota</taxon>
        <taxon>Actinomycetes</taxon>
        <taxon>Micrococcales</taxon>
        <taxon>Micrococcaceae</taxon>
        <taxon>Pseudarthrobacter</taxon>
    </lineage>
</organism>
<dbReference type="InterPro" id="IPR002022">
    <property type="entry name" value="Pec_lyase"/>
</dbReference>
<evidence type="ECO:0000313" key="6">
    <source>
        <dbReference type="Proteomes" id="UP000658754"/>
    </source>
</evidence>
<evidence type="ECO:0000313" key="5">
    <source>
        <dbReference type="EMBL" id="GGI79060.1"/>
    </source>
</evidence>
<evidence type="ECO:0000256" key="2">
    <source>
        <dbReference type="RuleBase" id="RU361173"/>
    </source>
</evidence>